<feature type="compositionally biased region" description="Polar residues" evidence="1">
    <location>
        <begin position="551"/>
        <end position="570"/>
    </location>
</feature>
<gene>
    <name evidence="3" type="ORF">BJ684DRAFT_18291</name>
</gene>
<dbReference type="PANTHER" id="PTHR39463:SF1">
    <property type="entry name" value="MEDUSA"/>
    <property type="match status" value="1"/>
</dbReference>
<reference evidence="4" key="1">
    <citation type="journal article" date="2018" name="Nat. Microbiol.">
        <title>Leveraging single-cell genomics to expand the fungal tree of life.</title>
        <authorList>
            <person name="Ahrendt S.R."/>
            <person name="Quandt C.A."/>
            <person name="Ciobanu D."/>
            <person name="Clum A."/>
            <person name="Salamov A."/>
            <person name="Andreopoulos B."/>
            <person name="Cheng J.F."/>
            <person name="Woyke T."/>
            <person name="Pelin A."/>
            <person name="Henrissat B."/>
            <person name="Reynolds N.K."/>
            <person name="Benny G.L."/>
            <person name="Smith M.E."/>
            <person name="James T.Y."/>
            <person name="Grigoriev I.V."/>
        </authorList>
    </citation>
    <scope>NUCLEOTIDE SEQUENCE [LARGE SCALE GENOMIC DNA]</scope>
</reference>
<protein>
    <recommendedName>
        <fullName evidence="2">DUF7082 domain-containing protein</fullName>
    </recommendedName>
</protein>
<feature type="region of interest" description="Disordered" evidence="1">
    <location>
        <begin position="681"/>
        <end position="764"/>
    </location>
</feature>
<feature type="region of interest" description="Disordered" evidence="1">
    <location>
        <begin position="306"/>
        <end position="440"/>
    </location>
</feature>
<feature type="region of interest" description="Disordered" evidence="1">
    <location>
        <begin position="1"/>
        <end position="113"/>
    </location>
</feature>
<feature type="region of interest" description="Disordered" evidence="1">
    <location>
        <begin position="547"/>
        <end position="600"/>
    </location>
</feature>
<evidence type="ECO:0000256" key="1">
    <source>
        <dbReference type="SAM" id="MobiDB-lite"/>
    </source>
</evidence>
<dbReference type="OrthoDB" id="1751210at2759"/>
<feature type="domain" description="DUF7082" evidence="2">
    <location>
        <begin position="149"/>
        <end position="203"/>
    </location>
</feature>
<feature type="compositionally biased region" description="Polar residues" evidence="1">
    <location>
        <begin position="1"/>
        <end position="15"/>
    </location>
</feature>
<feature type="compositionally biased region" description="Low complexity" evidence="1">
    <location>
        <begin position="683"/>
        <end position="692"/>
    </location>
</feature>
<dbReference type="Proteomes" id="UP000267251">
    <property type="component" value="Unassembled WGS sequence"/>
</dbReference>
<dbReference type="Pfam" id="PF23305">
    <property type="entry name" value="DUF7082"/>
    <property type="match status" value="2"/>
</dbReference>
<dbReference type="EMBL" id="KZ987736">
    <property type="protein sequence ID" value="RKP15389.1"/>
    <property type="molecule type" value="Genomic_DNA"/>
</dbReference>
<sequence length="764" mass="80081">MLNTGNPVSPMQLNPNFLDANIPGTIPAQSVSSSSPSFSSSSSSSTHTSRKSPSHTMSLDPSHHHPLTSPHGRGGDEHGSGSHHPSQQHPTRSIAPASTSGNTIPSDSQAPTALPIHFPQVKDIPSSLVSGANSAAAFGLNPYPTYLNKANLTFAGDLDDMRLNWSQEERQTQSRLVQFWRQIDLNTIRCSFSPVTQVERSPDARVEKNRIRRNLEGFRPLTVSKSRPECSTFFRLLMGFPAPKPRNIEKDVKVFHWRVLGSALKKIIGKYTASYSSTRSLDVVGSMGSGSSGTQVSGTVRDGAVKVKQEGTGTPPSGLIDPPGPSRIKSVTPPDQIPLQTPPPPPPRAASTGRRGSIGKIPSHSRGLSGGGPHHLPSTTRATAATPGHVRSSSALSGEGGMAGSLQLQIPDMSMPGSGLTSQTPQGYHPYPKGRRHSQPVISPYRADAGVSGMGGGGTQGWFKSGGGMDLSHGTMADTGQGGNLSVQSNSGLVTPIAATQMVDPNSSGSTGLPYDVDLASLVSNLNMSPEDLQRLLSLQTDNFMLGSSPAVPQQTGSGEIHPDSSSAANSGLYPGEVMSSSSSSAHTSGPYLTDQSALASSNPLGLPSYRAGMSNGGGMYGRRHSVAEPYPMQHRRSTMVARQDLVEEVEEEEEEGRGGQISGMLGDDERMNLMLQGLANGSSTASSASSSGMDPSFDSILQNPYPQSGGKHAPDTSNISDSLMMFSPGAATDISSSLGHIEDPNKPSSSSQYPLSPLGEEDV</sequence>
<dbReference type="AlphaFoldDB" id="A0A4V1IYQ6"/>
<feature type="compositionally biased region" description="Low complexity" evidence="1">
    <location>
        <begin position="748"/>
        <end position="764"/>
    </location>
</feature>
<evidence type="ECO:0000259" key="2">
    <source>
        <dbReference type="Pfam" id="PF23305"/>
    </source>
</evidence>
<evidence type="ECO:0000313" key="3">
    <source>
        <dbReference type="EMBL" id="RKP15389.1"/>
    </source>
</evidence>
<name>A0A4V1IYQ6_9FUNG</name>
<feature type="domain" description="DUF7082" evidence="2">
    <location>
        <begin position="206"/>
        <end position="268"/>
    </location>
</feature>
<feature type="compositionally biased region" description="Low complexity" evidence="1">
    <location>
        <begin position="30"/>
        <end position="47"/>
    </location>
</feature>
<feature type="compositionally biased region" description="Polar residues" evidence="1">
    <location>
        <begin position="96"/>
        <end position="111"/>
    </location>
</feature>
<proteinExistence type="predicted"/>
<keyword evidence="4" id="KW-1185">Reference proteome</keyword>
<evidence type="ECO:0000313" key="4">
    <source>
        <dbReference type="Proteomes" id="UP000267251"/>
    </source>
</evidence>
<dbReference type="GO" id="GO:0005634">
    <property type="term" value="C:nucleus"/>
    <property type="evidence" value="ECO:0007669"/>
    <property type="project" value="TreeGrafter"/>
</dbReference>
<accession>A0A4V1IYQ6</accession>
<dbReference type="PANTHER" id="PTHR39463">
    <property type="entry name" value="MEDUSA"/>
    <property type="match status" value="1"/>
</dbReference>
<organism evidence="3 4">
    <name type="scientific">Piptocephalis cylindrospora</name>
    <dbReference type="NCBI Taxonomy" id="1907219"/>
    <lineage>
        <taxon>Eukaryota</taxon>
        <taxon>Fungi</taxon>
        <taxon>Fungi incertae sedis</taxon>
        <taxon>Zoopagomycota</taxon>
        <taxon>Zoopagomycotina</taxon>
        <taxon>Zoopagomycetes</taxon>
        <taxon>Zoopagales</taxon>
        <taxon>Piptocephalidaceae</taxon>
        <taxon>Piptocephalis</taxon>
    </lineage>
</organism>
<dbReference type="InterPro" id="IPR055509">
    <property type="entry name" value="DUF7082"/>
</dbReference>